<keyword evidence="6" id="KW-1185">Reference proteome</keyword>
<evidence type="ECO:0000256" key="1">
    <source>
        <dbReference type="ARBA" id="ARBA00023015"/>
    </source>
</evidence>
<dbReference type="InterPro" id="IPR057727">
    <property type="entry name" value="WCX_dom"/>
</dbReference>
<dbReference type="InterPro" id="IPR051534">
    <property type="entry name" value="CBASS_pafABC_assoc_protein"/>
</dbReference>
<evidence type="ECO:0000256" key="3">
    <source>
        <dbReference type="ARBA" id="ARBA00023163"/>
    </source>
</evidence>
<evidence type="ECO:0000256" key="2">
    <source>
        <dbReference type="ARBA" id="ARBA00023125"/>
    </source>
</evidence>
<feature type="domain" description="HTH deoR-type" evidence="4">
    <location>
        <begin position="2"/>
        <end position="61"/>
    </location>
</feature>
<comment type="caution">
    <text evidence="5">The sequence shown here is derived from an EMBL/GenBank/DDBJ whole genome shotgun (WGS) entry which is preliminary data.</text>
</comment>
<dbReference type="RefSeq" id="WP_145894715.1">
    <property type="nucleotide sequence ID" value="NZ_VOBQ01000015.1"/>
</dbReference>
<name>A0A562ZM17_9BURK</name>
<dbReference type="Pfam" id="PF13280">
    <property type="entry name" value="WYL"/>
    <property type="match status" value="1"/>
</dbReference>
<evidence type="ECO:0000313" key="5">
    <source>
        <dbReference type="EMBL" id="TWO69457.1"/>
    </source>
</evidence>
<dbReference type="EMBL" id="VOBQ01000015">
    <property type="protein sequence ID" value="TWO69457.1"/>
    <property type="molecule type" value="Genomic_DNA"/>
</dbReference>
<dbReference type="SUPFAM" id="SSF46785">
    <property type="entry name" value="Winged helix' DNA-binding domain"/>
    <property type="match status" value="1"/>
</dbReference>
<accession>A0A562ZM17</accession>
<dbReference type="InterPro" id="IPR001034">
    <property type="entry name" value="DeoR_HTH"/>
</dbReference>
<evidence type="ECO:0000259" key="4">
    <source>
        <dbReference type="PROSITE" id="PS51000"/>
    </source>
</evidence>
<dbReference type="AlphaFoldDB" id="A0A562ZM17"/>
<organism evidence="5 6">
    <name type="scientific">Caenimonas sedimenti</name>
    <dbReference type="NCBI Taxonomy" id="2596921"/>
    <lineage>
        <taxon>Bacteria</taxon>
        <taxon>Pseudomonadati</taxon>
        <taxon>Pseudomonadota</taxon>
        <taxon>Betaproteobacteria</taxon>
        <taxon>Burkholderiales</taxon>
        <taxon>Comamonadaceae</taxon>
        <taxon>Caenimonas</taxon>
    </lineage>
</organism>
<dbReference type="InterPro" id="IPR026881">
    <property type="entry name" value="WYL_dom"/>
</dbReference>
<evidence type="ECO:0000313" key="6">
    <source>
        <dbReference type="Proteomes" id="UP000318199"/>
    </source>
</evidence>
<keyword evidence="3" id="KW-0804">Transcription</keyword>
<dbReference type="GO" id="GO:0003700">
    <property type="term" value="F:DNA-binding transcription factor activity"/>
    <property type="evidence" value="ECO:0007669"/>
    <property type="project" value="InterPro"/>
</dbReference>
<dbReference type="OrthoDB" id="9807255at2"/>
<dbReference type="Pfam" id="PF25583">
    <property type="entry name" value="WCX"/>
    <property type="match status" value="1"/>
</dbReference>
<dbReference type="InterPro" id="IPR036390">
    <property type="entry name" value="WH_DNA-bd_sf"/>
</dbReference>
<dbReference type="InterPro" id="IPR013196">
    <property type="entry name" value="HTH_11"/>
</dbReference>
<sequence>MRASRLLSIQMLLETRGRMSATALAGALEVSVRTLHRDIDELSAAGVPVFAERGRHGGFALLPGWKTTLTGLTPSEAEAVFLSGLAGPAADLGLGAHVKSAQLKVMASLPPQMQGSAGRISSRFHLDPIDWYREADALPHLAAVSQAVWEERQLSMAYESWAKTASRVVHPLGLVLKAGVWYLVAAREGEPRTYRVSNMLQAEVLEAAVARPRNFDLPAYWRAAVRRFETELFTGEAEVAATEGGLAQLRRLGAAQARAVAAAKPSRRKDGRTVLRVPIESTEHAAGQMLRLAPEVEVLGPAKLRAAIVGRLEAARKLYGPARAPGVRKRP</sequence>
<proteinExistence type="predicted"/>
<dbReference type="PROSITE" id="PS51000">
    <property type="entry name" value="HTH_DEOR_2"/>
    <property type="match status" value="1"/>
</dbReference>
<reference evidence="5 6" key="1">
    <citation type="submission" date="2019-07" db="EMBL/GenBank/DDBJ databases">
        <title>Caenimonas sedimenti sp. nov., isolated from activated sludge.</title>
        <authorList>
            <person name="Xu J."/>
        </authorList>
    </citation>
    <scope>NUCLEOTIDE SEQUENCE [LARGE SCALE GENOMIC DNA]</scope>
    <source>
        <strain evidence="5 6">HX-9-20</strain>
    </source>
</reference>
<dbReference type="InterPro" id="IPR018356">
    <property type="entry name" value="Tscrpt_reg_HTH_DeoR_CS"/>
</dbReference>
<gene>
    <name evidence="5" type="ORF">FN976_19415</name>
</gene>
<dbReference type="PANTHER" id="PTHR34580">
    <property type="match status" value="1"/>
</dbReference>
<dbReference type="InterPro" id="IPR036388">
    <property type="entry name" value="WH-like_DNA-bd_sf"/>
</dbReference>
<dbReference type="Proteomes" id="UP000318199">
    <property type="component" value="Unassembled WGS sequence"/>
</dbReference>
<dbReference type="GO" id="GO:0003677">
    <property type="term" value="F:DNA binding"/>
    <property type="evidence" value="ECO:0007669"/>
    <property type="project" value="UniProtKB-KW"/>
</dbReference>
<keyword evidence="1" id="KW-0805">Transcription regulation</keyword>
<dbReference type="Gene3D" id="1.10.10.10">
    <property type="entry name" value="Winged helix-like DNA-binding domain superfamily/Winged helix DNA-binding domain"/>
    <property type="match status" value="1"/>
</dbReference>
<protein>
    <submittedName>
        <fullName evidence="5">WYL domain-containing protein</fullName>
    </submittedName>
</protein>
<dbReference type="Pfam" id="PF08279">
    <property type="entry name" value="HTH_11"/>
    <property type="match status" value="1"/>
</dbReference>
<dbReference type="PROSITE" id="PS00894">
    <property type="entry name" value="HTH_DEOR_1"/>
    <property type="match status" value="1"/>
</dbReference>
<dbReference type="PANTHER" id="PTHR34580:SF1">
    <property type="entry name" value="PROTEIN PAFC"/>
    <property type="match status" value="1"/>
</dbReference>
<keyword evidence="2" id="KW-0238">DNA-binding</keyword>
<dbReference type="PROSITE" id="PS52050">
    <property type="entry name" value="WYL"/>
    <property type="match status" value="1"/>
</dbReference>